<accession>A0AAW5EPC7</accession>
<dbReference type="Proteomes" id="UP001202887">
    <property type="component" value="Unassembled WGS sequence"/>
</dbReference>
<feature type="region of interest" description="Disordered" evidence="1">
    <location>
        <begin position="56"/>
        <end position="82"/>
    </location>
</feature>
<comment type="caution">
    <text evidence="2">The sequence shown here is derived from an EMBL/GenBank/DDBJ whole genome shotgun (WGS) entry which is preliminary data.</text>
</comment>
<reference evidence="2" key="2">
    <citation type="submission" date="2022-03" db="EMBL/GenBank/DDBJ databases">
        <authorList>
            <person name="Ryngajllo M."/>
            <person name="Jacek P."/>
            <person name="Kubiak K."/>
        </authorList>
    </citation>
    <scope>NUCLEOTIDE SEQUENCE</scope>
    <source>
        <strain evidence="2">SI1</strain>
    </source>
</reference>
<dbReference type="RefSeq" id="WP_075624735.1">
    <property type="nucleotide sequence ID" value="NZ_CP094848.1"/>
</dbReference>
<protein>
    <submittedName>
        <fullName evidence="2">Uncharacterized protein</fullName>
    </submittedName>
</protein>
<evidence type="ECO:0000313" key="2">
    <source>
        <dbReference type="EMBL" id="MCJ8352718.1"/>
    </source>
</evidence>
<gene>
    <name evidence="2" type="ORF">K1W68_01680</name>
</gene>
<feature type="compositionally biased region" description="Basic and acidic residues" evidence="1">
    <location>
        <begin position="56"/>
        <end position="65"/>
    </location>
</feature>
<sequence length="117" mass="13327">MAAPLDWNIERARIAPLLHLGMGRAEMAAELGITVQAMAWRLHRLGLTRVRHCTVRDGSENHNSENRTTSGRGSEYLSSPGRVEKESIRRRCCRCRKSFIATSRFLFRCAPCRRGDE</sequence>
<reference evidence="2" key="1">
    <citation type="journal article" date="2021" name="Polymers (Basel)">
        <title>Highly Stretchable Bacterial Cellulose Produced by Komagataeibacter hansenii SI1.</title>
        <authorList>
            <person name="Cielecka I."/>
            <person name="Ryngajllo M."/>
            <person name="Maniukiewicz W."/>
            <person name="Bielecki S."/>
        </authorList>
    </citation>
    <scope>NUCLEOTIDE SEQUENCE</scope>
    <source>
        <strain evidence="2">SI1</strain>
    </source>
</reference>
<evidence type="ECO:0000256" key="1">
    <source>
        <dbReference type="SAM" id="MobiDB-lite"/>
    </source>
</evidence>
<dbReference type="EMBL" id="JAIBCX010000003">
    <property type="protein sequence ID" value="MCJ8352718.1"/>
    <property type="molecule type" value="Genomic_DNA"/>
</dbReference>
<proteinExistence type="predicted"/>
<dbReference type="AlphaFoldDB" id="A0AAW5EPC7"/>
<organism evidence="2 3">
    <name type="scientific">Novacetimonas hansenii</name>
    <name type="common">Komagataeibacter hansenii</name>
    <dbReference type="NCBI Taxonomy" id="436"/>
    <lineage>
        <taxon>Bacteria</taxon>
        <taxon>Pseudomonadati</taxon>
        <taxon>Pseudomonadota</taxon>
        <taxon>Alphaproteobacteria</taxon>
        <taxon>Acetobacterales</taxon>
        <taxon>Acetobacteraceae</taxon>
        <taxon>Novacetimonas</taxon>
    </lineage>
</organism>
<name>A0AAW5EPC7_NOVHA</name>
<evidence type="ECO:0000313" key="3">
    <source>
        <dbReference type="Proteomes" id="UP001202887"/>
    </source>
</evidence>